<accession>A0A5M6BXK1</accession>
<reference evidence="3" key="1">
    <citation type="submission" date="2017-08" db="EMBL/GenBank/DDBJ databases">
        <authorList>
            <person name="Cuomo C."/>
            <person name="Billmyre B."/>
            <person name="Heitman J."/>
        </authorList>
    </citation>
    <scope>NUCLEOTIDE SEQUENCE</scope>
    <source>
        <strain evidence="3">CBS 12478</strain>
    </source>
</reference>
<feature type="compositionally biased region" description="Basic and acidic residues" evidence="2">
    <location>
        <begin position="1"/>
        <end position="33"/>
    </location>
</feature>
<reference evidence="3" key="2">
    <citation type="submission" date="2024-01" db="EMBL/GenBank/DDBJ databases">
        <title>Comparative genomics of Cryptococcus and Kwoniella reveals pathogenesis evolution and contrasting modes of karyotype evolution via chromosome fusion or intercentromeric recombination.</title>
        <authorList>
            <person name="Coelho M.A."/>
            <person name="David-Palma M."/>
            <person name="Shea T."/>
            <person name="Bowers K."/>
            <person name="McGinley-Smith S."/>
            <person name="Mohammad A.W."/>
            <person name="Gnirke A."/>
            <person name="Yurkov A.M."/>
            <person name="Nowrousian M."/>
            <person name="Sun S."/>
            <person name="Cuomo C.A."/>
            <person name="Heitman J."/>
        </authorList>
    </citation>
    <scope>NUCLEOTIDE SEQUENCE</scope>
    <source>
        <strain evidence="3">CBS 12478</strain>
    </source>
</reference>
<keyword evidence="1" id="KW-0175">Coiled coil</keyword>
<dbReference type="KEGG" id="ksn:43589973"/>
<feature type="compositionally biased region" description="Polar residues" evidence="2">
    <location>
        <begin position="340"/>
        <end position="350"/>
    </location>
</feature>
<feature type="coiled-coil region" evidence="1">
    <location>
        <begin position="493"/>
        <end position="555"/>
    </location>
</feature>
<feature type="region of interest" description="Disordered" evidence="2">
    <location>
        <begin position="322"/>
        <end position="392"/>
    </location>
</feature>
<feature type="coiled-coil region" evidence="1">
    <location>
        <begin position="103"/>
        <end position="137"/>
    </location>
</feature>
<evidence type="ECO:0000256" key="1">
    <source>
        <dbReference type="SAM" id="Coils"/>
    </source>
</evidence>
<evidence type="ECO:0000256" key="2">
    <source>
        <dbReference type="SAM" id="MobiDB-lite"/>
    </source>
</evidence>
<keyword evidence="4" id="KW-1185">Reference proteome</keyword>
<dbReference type="RefSeq" id="XP_031859828.1">
    <property type="nucleotide sequence ID" value="XM_032005821.1"/>
</dbReference>
<organism evidence="3 4">
    <name type="scientific">Kwoniella shandongensis</name>
    <dbReference type="NCBI Taxonomy" id="1734106"/>
    <lineage>
        <taxon>Eukaryota</taxon>
        <taxon>Fungi</taxon>
        <taxon>Dikarya</taxon>
        <taxon>Basidiomycota</taxon>
        <taxon>Agaricomycotina</taxon>
        <taxon>Tremellomycetes</taxon>
        <taxon>Tremellales</taxon>
        <taxon>Cryptococcaceae</taxon>
        <taxon>Kwoniella</taxon>
    </lineage>
</organism>
<proteinExistence type="predicted"/>
<feature type="compositionally biased region" description="Low complexity" evidence="2">
    <location>
        <begin position="326"/>
        <end position="339"/>
    </location>
</feature>
<feature type="region of interest" description="Disordered" evidence="2">
    <location>
        <begin position="438"/>
        <end position="476"/>
    </location>
</feature>
<dbReference type="AlphaFoldDB" id="A0A5M6BXK1"/>
<feature type="region of interest" description="Disordered" evidence="2">
    <location>
        <begin position="1"/>
        <end position="53"/>
    </location>
</feature>
<evidence type="ECO:0000313" key="4">
    <source>
        <dbReference type="Proteomes" id="UP000322225"/>
    </source>
</evidence>
<gene>
    <name evidence="3" type="ORF">CI109_107396</name>
</gene>
<protein>
    <submittedName>
        <fullName evidence="3">Uncharacterized protein</fullName>
    </submittedName>
</protein>
<sequence>MIKAAEGDKRRRGEEQKVDRDDDRKRIKLRGDGATDITTPLIGMTRGIPPPSSLPVEQSDMWARTRPSAITLVQAIPSQITPPFESYTDHTSPTKTDHLVLRVQVLESTLVNMKDKVARLREDNKHLRQTIVANEAEHNVDRCREVRTRMTPPEEDGEDASRPDMLDSLETMVQGQREEIERLWSFIESFVGRERSIKQVTVESKNEVTMIQESSTPTDSSVTNSERKTYLAQLWRERTSPPAGYASRPQKQPVTTTLSDKISCNRSNDSSTKVQNVNDVTFCPPTLHMDLVLNSPSSSFVSFNSHDDRWTHDLSISPPAFELVKTPSTNSSEPNEPSSLSRKVGTSNPDVSDPETTKSSIIIPTGPRRHERSMSYKKEYLPPSLLPPKATRMWSPDLVPTRDGGNKSQQVIESLRQQLFDKTKLVNRLMSERAAFLEQTESDKSTGANGSGQSTSSSVPRTDSATASTEKETQMKKEISAVKENEKKLKMEVIDLRTKLETVTKKLDAKQKETGKVGNELGATKKELKKYKEKVNEKEKEVLKLEDDVRELRRMLAARW</sequence>
<evidence type="ECO:0000313" key="3">
    <source>
        <dbReference type="EMBL" id="WWD22901.1"/>
    </source>
</evidence>
<dbReference type="Proteomes" id="UP000322225">
    <property type="component" value="Chromosome 14"/>
</dbReference>
<name>A0A5M6BXK1_9TREE</name>
<dbReference type="GeneID" id="43589973"/>
<dbReference type="EMBL" id="CP144064">
    <property type="protein sequence ID" value="WWD22901.1"/>
    <property type="molecule type" value="Genomic_DNA"/>
</dbReference>
<feature type="compositionally biased region" description="Polar residues" evidence="2">
    <location>
        <begin position="445"/>
        <end position="468"/>
    </location>
</feature>